<protein>
    <submittedName>
        <fullName evidence="2">Uncharacterized protein</fullName>
    </submittedName>
</protein>
<evidence type="ECO:0000256" key="1">
    <source>
        <dbReference type="SAM" id="SignalP"/>
    </source>
</evidence>
<evidence type="ECO:0000313" key="2">
    <source>
        <dbReference type="EMBL" id="MQM32091.1"/>
    </source>
</evidence>
<proteinExistence type="predicted"/>
<sequence>MVALATTGGIIVALLSYLNSASATALTNHIAHFTIFQDYVSNEIAKRRGISPGSIDILVLYNLIFSTSRNGKTDVSDGYIDFVCQLNALIDFSNEQAQRAKEGSFRYKQHQERIRDHLMGAGLTVSFAPRNDFFETEGQVFALIDRVNQSFCYSASVPVLIPRKYN</sequence>
<dbReference type="InterPro" id="IPR053597">
    <property type="entry name" value="Retron_Ec48_antiviral"/>
</dbReference>
<organism evidence="2 3">
    <name type="scientific">Candidatus Accumulibacter phosphatis</name>
    <dbReference type="NCBI Taxonomy" id="327160"/>
    <lineage>
        <taxon>Bacteria</taxon>
        <taxon>Pseudomonadati</taxon>
        <taxon>Pseudomonadota</taxon>
        <taxon>Betaproteobacteria</taxon>
        <taxon>Candidatus Accumulibacter</taxon>
    </lineage>
</organism>
<dbReference type="NCBIfam" id="NF038235">
    <property type="entry name" value="retron_Ec48_2TM"/>
    <property type="match status" value="1"/>
</dbReference>
<name>A0A6A7RX89_9PROT</name>
<gene>
    <name evidence="2" type="ORF">CRU78_16905</name>
</gene>
<keyword evidence="1" id="KW-0732">Signal</keyword>
<comment type="caution">
    <text evidence="2">The sequence shown here is derived from an EMBL/GenBank/DDBJ whole genome shotgun (WGS) entry which is preliminary data.</text>
</comment>
<dbReference type="EMBL" id="PDHS01000438">
    <property type="protein sequence ID" value="MQM32091.1"/>
    <property type="molecule type" value="Genomic_DNA"/>
</dbReference>
<evidence type="ECO:0000313" key="3">
    <source>
        <dbReference type="Proteomes" id="UP000342300"/>
    </source>
</evidence>
<feature type="chain" id="PRO_5025382782" evidence="1">
    <location>
        <begin position="26"/>
        <end position="166"/>
    </location>
</feature>
<dbReference type="AlphaFoldDB" id="A0A6A7RX89"/>
<accession>A0A6A7RX89</accession>
<reference evidence="2 3" key="1">
    <citation type="submission" date="2017-09" db="EMBL/GenBank/DDBJ databases">
        <title>Metagenomic Analysis Reveals Denitrifying Candidatus Accumulibacter and Flanking Population as a Source of N2O.</title>
        <authorList>
            <person name="Gao H."/>
            <person name="Mao Y."/>
            <person name="Zhao X."/>
            <person name="Liu W.-T."/>
            <person name="Zhang T."/>
            <person name="Wells G."/>
        </authorList>
    </citation>
    <scope>NUCLEOTIDE SEQUENCE [LARGE SCALE GENOMIC DNA]</scope>
    <source>
        <strain evidence="2">CANDO_2_IC</strain>
    </source>
</reference>
<feature type="signal peptide" evidence="1">
    <location>
        <begin position="1"/>
        <end position="25"/>
    </location>
</feature>
<dbReference type="Proteomes" id="UP000342300">
    <property type="component" value="Unassembled WGS sequence"/>
</dbReference>